<keyword evidence="4" id="KW-0175">Coiled coil</keyword>
<comment type="catalytic activity">
    <reaction evidence="1">
        <text>ATP + protein L-histidine = ADP + protein N-phospho-L-histidine.</text>
        <dbReference type="EC" id="2.7.13.3"/>
    </reaction>
</comment>
<dbReference type="InterPro" id="IPR003594">
    <property type="entry name" value="HATPase_dom"/>
</dbReference>
<dbReference type="RefSeq" id="WP_284382814.1">
    <property type="nucleotide sequence ID" value="NZ_BSNM01000016.1"/>
</dbReference>
<sequence length="444" mass="49131">MKKGTVRKILSALQSTSGKDFLNRLTLQLDQAIDADYTFISRINIENHSSTTLSLVSHGKIADNFTYSLEHTPCADVSDDSLCVYPENICAHYPKDQLLVDMKVEGYIGTPLHDSQGNVMGIVVALYETKIEDPELVTSLFELFTGRISAEIERMEHQDALTKLNSELEQKVSERTLKLQETLDQLKASQNQLIENEKLAALGRLVAGVAHEVNTPLGVSLLANSTIESCYHEIKDAFSSGALSKHVLETNLETINEAQETIGLNLSRATELITNFKQLASDFHIDELETINLSEWIDALLSSLQLLINTSDIELIKHYPETNIELITYPFRLAQVITNIISNSVNHAFDQDATHHKFIAIDVHTNDEECIISLQDNGQGMDQDVTSHIYDPFFTTKRGVGGMGLGMSIVKNLVSDSLKGSIDIDSKPGEGTRVNIHLPKKAAA</sequence>
<comment type="caution">
    <text evidence="6">The sequence shown here is derived from an EMBL/GenBank/DDBJ whole genome shotgun (WGS) entry which is preliminary data.</text>
</comment>
<evidence type="ECO:0000256" key="4">
    <source>
        <dbReference type="SAM" id="Coils"/>
    </source>
</evidence>
<dbReference type="PANTHER" id="PTHR43065">
    <property type="entry name" value="SENSOR HISTIDINE KINASE"/>
    <property type="match status" value="1"/>
</dbReference>
<reference evidence="6" key="1">
    <citation type="journal article" date="2014" name="Int. J. Syst. Evol. Microbiol.">
        <title>Complete genome sequence of Corynebacterium casei LMG S-19264T (=DSM 44701T), isolated from a smear-ripened cheese.</title>
        <authorList>
            <consortium name="US DOE Joint Genome Institute (JGI-PGF)"/>
            <person name="Walter F."/>
            <person name="Albersmeier A."/>
            <person name="Kalinowski J."/>
            <person name="Ruckert C."/>
        </authorList>
    </citation>
    <scope>NUCLEOTIDE SEQUENCE</scope>
    <source>
        <strain evidence="6">NBRC 110071</strain>
    </source>
</reference>
<dbReference type="Gene3D" id="3.30.565.10">
    <property type="entry name" value="Histidine kinase-like ATPase, C-terminal domain"/>
    <property type="match status" value="1"/>
</dbReference>
<feature type="domain" description="Histidine kinase" evidence="5">
    <location>
        <begin position="208"/>
        <end position="442"/>
    </location>
</feature>
<dbReference type="Gene3D" id="1.10.287.130">
    <property type="match status" value="1"/>
</dbReference>
<dbReference type="SUPFAM" id="SSF47384">
    <property type="entry name" value="Homodimeric domain of signal transducing histidine kinase"/>
    <property type="match status" value="1"/>
</dbReference>
<dbReference type="InterPro" id="IPR005467">
    <property type="entry name" value="His_kinase_dom"/>
</dbReference>
<dbReference type="EC" id="2.7.13.3" evidence="2"/>
<feature type="coiled-coil region" evidence="4">
    <location>
        <begin position="154"/>
        <end position="199"/>
    </location>
</feature>
<dbReference type="Proteomes" id="UP001161389">
    <property type="component" value="Unassembled WGS sequence"/>
</dbReference>
<keyword evidence="3" id="KW-0597">Phosphoprotein</keyword>
<proteinExistence type="predicted"/>
<evidence type="ECO:0000313" key="6">
    <source>
        <dbReference type="EMBL" id="GLQ32715.1"/>
    </source>
</evidence>
<dbReference type="InterPro" id="IPR003661">
    <property type="entry name" value="HisK_dim/P_dom"/>
</dbReference>
<dbReference type="Pfam" id="PF02518">
    <property type="entry name" value="HATPase_c"/>
    <property type="match status" value="1"/>
</dbReference>
<keyword evidence="7" id="KW-1185">Reference proteome</keyword>
<organism evidence="6 7">
    <name type="scientific">Litoribrevibacter albus</name>
    <dbReference type="NCBI Taxonomy" id="1473156"/>
    <lineage>
        <taxon>Bacteria</taxon>
        <taxon>Pseudomonadati</taxon>
        <taxon>Pseudomonadota</taxon>
        <taxon>Gammaproteobacteria</taxon>
        <taxon>Oceanospirillales</taxon>
        <taxon>Oceanospirillaceae</taxon>
        <taxon>Litoribrevibacter</taxon>
    </lineage>
</organism>
<dbReference type="PRINTS" id="PR00344">
    <property type="entry name" value="BCTRLSENSOR"/>
</dbReference>
<dbReference type="CDD" id="cd00082">
    <property type="entry name" value="HisKA"/>
    <property type="match status" value="1"/>
</dbReference>
<accession>A0AA37SB74</accession>
<dbReference type="GO" id="GO:0000155">
    <property type="term" value="F:phosphorelay sensor kinase activity"/>
    <property type="evidence" value="ECO:0007669"/>
    <property type="project" value="InterPro"/>
</dbReference>
<gene>
    <name evidence="6" type="ORF">GCM10007876_31940</name>
</gene>
<dbReference type="SUPFAM" id="SSF55781">
    <property type="entry name" value="GAF domain-like"/>
    <property type="match status" value="1"/>
</dbReference>
<dbReference type="EMBL" id="BSNM01000016">
    <property type="protein sequence ID" value="GLQ32715.1"/>
    <property type="molecule type" value="Genomic_DNA"/>
</dbReference>
<evidence type="ECO:0000313" key="7">
    <source>
        <dbReference type="Proteomes" id="UP001161389"/>
    </source>
</evidence>
<evidence type="ECO:0000256" key="1">
    <source>
        <dbReference type="ARBA" id="ARBA00000085"/>
    </source>
</evidence>
<dbReference type="PROSITE" id="PS50109">
    <property type="entry name" value="HIS_KIN"/>
    <property type="match status" value="1"/>
</dbReference>
<evidence type="ECO:0000259" key="5">
    <source>
        <dbReference type="PROSITE" id="PS50109"/>
    </source>
</evidence>
<name>A0AA37SB74_9GAMM</name>
<dbReference type="SUPFAM" id="SSF55874">
    <property type="entry name" value="ATPase domain of HSP90 chaperone/DNA topoisomerase II/histidine kinase"/>
    <property type="match status" value="1"/>
</dbReference>
<dbReference type="InterPro" id="IPR036890">
    <property type="entry name" value="HATPase_C_sf"/>
</dbReference>
<reference evidence="6" key="2">
    <citation type="submission" date="2023-01" db="EMBL/GenBank/DDBJ databases">
        <title>Draft genome sequence of Litoribrevibacter albus strain NBRC 110071.</title>
        <authorList>
            <person name="Sun Q."/>
            <person name="Mori K."/>
        </authorList>
    </citation>
    <scope>NUCLEOTIDE SEQUENCE</scope>
    <source>
        <strain evidence="6">NBRC 110071</strain>
    </source>
</reference>
<evidence type="ECO:0000256" key="2">
    <source>
        <dbReference type="ARBA" id="ARBA00012438"/>
    </source>
</evidence>
<protein>
    <recommendedName>
        <fullName evidence="2">histidine kinase</fullName>
        <ecNumber evidence="2">2.7.13.3</ecNumber>
    </recommendedName>
</protein>
<evidence type="ECO:0000256" key="3">
    <source>
        <dbReference type="ARBA" id="ARBA00022553"/>
    </source>
</evidence>
<dbReference type="InterPro" id="IPR036097">
    <property type="entry name" value="HisK_dim/P_sf"/>
</dbReference>
<dbReference type="PANTHER" id="PTHR43065:SF47">
    <property type="match status" value="1"/>
</dbReference>
<dbReference type="InterPro" id="IPR004358">
    <property type="entry name" value="Sig_transdc_His_kin-like_C"/>
</dbReference>
<dbReference type="SMART" id="SM00387">
    <property type="entry name" value="HATPase_c"/>
    <property type="match status" value="1"/>
</dbReference>
<dbReference type="AlphaFoldDB" id="A0AA37SB74"/>